<dbReference type="PANTHER" id="PTHR35024:SF4">
    <property type="entry name" value="POLYMER-FORMING CYTOSKELETAL PROTEIN"/>
    <property type="match status" value="1"/>
</dbReference>
<comment type="caution">
    <text evidence="2">The sequence shown here is derived from an EMBL/GenBank/DDBJ whole genome shotgun (WGS) entry which is preliminary data.</text>
</comment>
<name>A0A399F5W9_9DEIN</name>
<dbReference type="PANTHER" id="PTHR35024">
    <property type="entry name" value="HYPOTHETICAL CYTOSOLIC PROTEIN"/>
    <property type="match status" value="1"/>
</dbReference>
<dbReference type="EMBL" id="QXDL01000013">
    <property type="protein sequence ID" value="RIH90272.1"/>
    <property type="molecule type" value="Genomic_DNA"/>
</dbReference>
<dbReference type="InterPro" id="IPR007607">
    <property type="entry name" value="BacA/B"/>
</dbReference>
<protein>
    <submittedName>
        <fullName evidence="2">Polymer-forming cytoskeletal</fullName>
    </submittedName>
</protein>
<evidence type="ECO:0000313" key="3">
    <source>
        <dbReference type="Proteomes" id="UP000265715"/>
    </source>
</evidence>
<dbReference type="RefSeq" id="WP_027891775.1">
    <property type="nucleotide sequence ID" value="NZ_QXDL01000013.1"/>
</dbReference>
<keyword evidence="3" id="KW-1185">Reference proteome</keyword>
<accession>A0A399F5W9</accession>
<dbReference type="AlphaFoldDB" id="A0A399F5W9"/>
<dbReference type="Pfam" id="PF04519">
    <property type="entry name" value="Bactofilin"/>
    <property type="match status" value="1"/>
</dbReference>
<evidence type="ECO:0000313" key="2">
    <source>
        <dbReference type="EMBL" id="RIH90272.1"/>
    </source>
</evidence>
<proteinExistence type="inferred from homology"/>
<organism evidence="2 3">
    <name type="scientific">Calidithermus terrae</name>
    <dbReference type="NCBI Taxonomy" id="1408545"/>
    <lineage>
        <taxon>Bacteria</taxon>
        <taxon>Thermotogati</taxon>
        <taxon>Deinococcota</taxon>
        <taxon>Deinococci</taxon>
        <taxon>Thermales</taxon>
        <taxon>Thermaceae</taxon>
        <taxon>Calidithermus</taxon>
    </lineage>
</organism>
<dbReference type="OrthoDB" id="25906at2"/>
<evidence type="ECO:0000256" key="1">
    <source>
        <dbReference type="ARBA" id="ARBA00044755"/>
    </source>
</evidence>
<dbReference type="Proteomes" id="UP000265715">
    <property type="component" value="Unassembled WGS sequence"/>
</dbReference>
<sequence>MLSRGKSSPNASLTYLAEGTELEGNLKAKGQVRIDGTVRGSVLVEGELEIGPTGFIEGEQVKAKNAHVQGKVRAAVAVEGKLTLTKSGQLEGDVRARALDIEAGAVFIGRSQTGEVKAALPQPSKTASE</sequence>
<reference evidence="2 3" key="1">
    <citation type="submission" date="2018-08" db="EMBL/GenBank/DDBJ databases">
        <title>Meiothermus terrae DSM 26712 genome sequencing project.</title>
        <authorList>
            <person name="Da Costa M.S."/>
            <person name="Albuquerque L."/>
            <person name="Raposo P."/>
            <person name="Froufe H.J.C."/>
            <person name="Barroso C.S."/>
            <person name="Egas C."/>
        </authorList>
    </citation>
    <scope>NUCLEOTIDE SEQUENCE [LARGE SCALE GENOMIC DNA]</scope>
    <source>
        <strain evidence="2 3">DSM 26712</strain>
    </source>
</reference>
<gene>
    <name evidence="2" type="ORF">Mterra_00581</name>
</gene>
<comment type="similarity">
    <text evidence="1">Belongs to the bactofilin family.</text>
</comment>